<sequence>MEETRKGKGSLKDRVQFFQQVWSGNSPTKSEPPGFLSSTPSPTSRSPSTEQQVFSPTSPTSSRSVSTESLHSLTTTTTTRYTSKVQVDIHIRQLKD</sequence>
<name>A0AAW1DAD2_9HEMI</name>
<reference evidence="2 3" key="1">
    <citation type="submission" date="2022-12" db="EMBL/GenBank/DDBJ databases">
        <title>Chromosome-level genome assembly of true bugs.</title>
        <authorList>
            <person name="Ma L."/>
            <person name="Li H."/>
        </authorList>
    </citation>
    <scope>NUCLEOTIDE SEQUENCE [LARGE SCALE GENOMIC DNA]</scope>
    <source>
        <strain evidence="2">Lab_2022b</strain>
    </source>
</reference>
<feature type="compositionally biased region" description="Low complexity" evidence="1">
    <location>
        <begin position="37"/>
        <end position="82"/>
    </location>
</feature>
<dbReference type="Proteomes" id="UP001461498">
    <property type="component" value="Unassembled WGS sequence"/>
</dbReference>
<dbReference type="EMBL" id="JAPXFL010000004">
    <property type="protein sequence ID" value="KAK9507407.1"/>
    <property type="molecule type" value="Genomic_DNA"/>
</dbReference>
<comment type="caution">
    <text evidence="2">The sequence shown here is derived from an EMBL/GenBank/DDBJ whole genome shotgun (WGS) entry which is preliminary data.</text>
</comment>
<feature type="compositionally biased region" description="Polar residues" evidence="1">
    <location>
        <begin position="20"/>
        <end position="29"/>
    </location>
</feature>
<gene>
    <name evidence="2" type="ORF">O3M35_007268</name>
</gene>
<dbReference type="AlphaFoldDB" id="A0AAW1DAD2"/>
<protein>
    <submittedName>
        <fullName evidence="2">Uncharacterized protein</fullName>
    </submittedName>
</protein>
<accession>A0AAW1DAD2</accession>
<organism evidence="2 3">
    <name type="scientific">Rhynocoris fuscipes</name>
    <dbReference type="NCBI Taxonomy" id="488301"/>
    <lineage>
        <taxon>Eukaryota</taxon>
        <taxon>Metazoa</taxon>
        <taxon>Ecdysozoa</taxon>
        <taxon>Arthropoda</taxon>
        <taxon>Hexapoda</taxon>
        <taxon>Insecta</taxon>
        <taxon>Pterygota</taxon>
        <taxon>Neoptera</taxon>
        <taxon>Paraneoptera</taxon>
        <taxon>Hemiptera</taxon>
        <taxon>Heteroptera</taxon>
        <taxon>Panheteroptera</taxon>
        <taxon>Cimicomorpha</taxon>
        <taxon>Reduviidae</taxon>
        <taxon>Harpactorinae</taxon>
        <taxon>Harpactorini</taxon>
        <taxon>Rhynocoris</taxon>
    </lineage>
</organism>
<evidence type="ECO:0000256" key="1">
    <source>
        <dbReference type="SAM" id="MobiDB-lite"/>
    </source>
</evidence>
<proteinExistence type="predicted"/>
<keyword evidence="3" id="KW-1185">Reference proteome</keyword>
<evidence type="ECO:0000313" key="3">
    <source>
        <dbReference type="Proteomes" id="UP001461498"/>
    </source>
</evidence>
<evidence type="ECO:0000313" key="2">
    <source>
        <dbReference type="EMBL" id="KAK9507407.1"/>
    </source>
</evidence>
<feature type="region of interest" description="Disordered" evidence="1">
    <location>
        <begin position="20"/>
        <end position="82"/>
    </location>
</feature>